<evidence type="ECO:0000313" key="2">
    <source>
        <dbReference type="EMBL" id="KAG5578570.1"/>
    </source>
</evidence>
<feature type="region of interest" description="Disordered" evidence="1">
    <location>
        <begin position="213"/>
        <end position="288"/>
    </location>
</feature>
<dbReference type="AlphaFoldDB" id="A0A9J5WSB5"/>
<gene>
    <name evidence="2" type="ORF">H5410_058704</name>
</gene>
<dbReference type="OrthoDB" id="10413401at2759"/>
<dbReference type="EMBL" id="JACXVP010000011">
    <property type="protein sequence ID" value="KAG5578570.1"/>
    <property type="molecule type" value="Genomic_DNA"/>
</dbReference>
<dbReference type="PANTHER" id="PTHR31286:SF164">
    <property type="entry name" value="ZINC FINGER, CCHC-TYPE"/>
    <property type="match status" value="1"/>
</dbReference>
<name>A0A9J5WSB5_SOLCO</name>
<sequence>MACCGKSQQKIQAWELKPKYVSTVLTKHSFLPLLPQISAPESEFKQISNDLIPARGKVWIGAYNLRHVFTDFDLEEDYRSVYSRNFLTICNIQMKLLTWTKDFKPAVETTLAPVWINLPNLKWHYFECDALCRIVEPIGISIIADKATLSKSRPTTAKVKVEIDVTKPLRNEVTEYETIPEYCKHCKIQEHSDLKCRMAHPELRKLHDVVEKGNKEVVAQNPREDRNTAKNAMQIDSSGEKEDKSAKGKEANKAGYSQTMEIETHDDTEGWQTVPKGRGRNRTNKSTNVFTDQQTSNNETMHMKDDQTKVTAMCEESTAKATIPKHKGTPANNGQLTLSRFTKTKFPMQKAKMTLDTTKSGRTKLIENIHTLESLIHHMKGSPPGKTTTSGTKHGRGTPQDIDKSQEKMKHPHPRESPNTSNIIAADPLDFPDRELHSTTTDTTNQKEKGDVNEYEHFETDSDEEVEDTQSLIDYNSASDGDNLAMTNLYLSGDMDMAIPRDIQNFDGLTPSGTYFGVDIIEHTDQQVSCNITQLTTSTEGETSSLDTSLALLTRKPLSHLPELSPSVVTLLLFPSFEYFSQPETLFLRMEDNRIYFNAGFRSFDIARWEMAKKLRIGYAFVRKKHRKIRRRSGD</sequence>
<feature type="region of interest" description="Disordered" evidence="1">
    <location>
        <begin position="378"/>
        <end position="426"/>
    </location>
</feature>
<organism evidence="2 3">
    <name type="scientific">Solanum commersonii</name>
    <name type="common">Commerson's wild potato</name>
    <name type="synonym">Commerson's nightshade</name>
    <dbReference type="NCBI Taxonomy" id="4109"/>
    <lineage>
        <taxon>Eukaryota</taxon>
        <taxon>Viridiplantae</taxon>
        <taxon>Streptophyta</taxon>
        <taxon>Embryophyta</taxon>
        <taxon>Tracheophyta</taxon>
        <taxon>Spermatophyta</taxon>
        <taxon>Magnoliopsida</taxon>
        <taxon>eudicotyledons</taxon>
        <taxon>Gunneridae</taxon>
        <taxon>Pentapetalae</taxon>
        <taxon>asterids</taxon>
        <taxon>lamiids</taxon>
        <taxon>Solanales</taxon>
        <taxon>Solanaceae</taxon>
        <taxon>Solanoideae</taxon>
        <taxon>Solaneae</taxon>
        <taxon>Solanum</taxon>
    </lineage>
</organism>
<evidence type="ECO:0008006" key="4">
    <source>
        <dbReference type="Google" id="ProtNLM"/>
    </source>
</evidence>
<reference evidence="2 3" key="1">
    <citation type="submission" date="2020-09" db="EMBL/GenBank/DDBJ databases">
        <title>De no assembly of potato wild relative species, Solanum commersonii.</title>
        <authorList>
            <person name="Cho K."/>
        </authorList>
    </citation>
    <scope>NUCLEOTIDE SEQUENCE [LARGE SCALE GENOMIC DNA]</scope>
    <source>
        <strain evidence="2">LZ3.2</strain>
        <tissue evidence="2">Leaf</tissue>
    </source>
</reference>
<feature type="compositionally biased region" description="Basic and acidic residues" evidence="1">
    <location>
        <begin position="238"/>
        <end position="252"/>
    </location>
</feature>
<accession>A0A9J5WSB5</accession>
<dbReference type="InterPro" id="IPR040256">
    <property type="entry name" value="At4g02000-like"/>
</dbReference>
<keyword evidence="3" id="KW-1185">Reference proteome</keyword>
<proteinExistence type="predicted"/>
<comment type="caution">
    <text evidence="2">The sequence shown here is derived from an EMBL/GenBank/DDBJ whole genome shotgun (WGS) entry which is preliminary data.</text>
</comment>
<dbReference type="PANTHER" id="PTHR31286">
    <property type="entry name" value="GLYCINE-RICH CELL WALL STRUCTURAL PROTEIN 1.8-LIKE"/>
    <property type="match status" value="1"/>
</dbReference>
<evidence type="ECO:0000256" key="1">
    <source>
        <dbReference type="SAM" id="MobiDB-lite"/>
    </source>
</evidence>
<dbReference type="Proteomes" id="UP000824120">
    <property type="component" value="Chromosome 11"/>
</dbReference>
<protein>
    <recommendedName>
        <fullName evidence="4">DUF4283 domain-containing protein</fullName>
    </recommendedName>
</protein>
<evidence type="ECO:0000313" key="3">
    <source>
        <dbReference type="Proteomes" id="UP000824120"/>
    </source>
</evidence>
<feature type="compositionally biased region" description="Low complexity" evidence="1">
    <location>
        <begin position="381"/>
        <end position="392"/>
    </location>
</feature>